<dbReference type="InterPro" id="IPR051797">
    <property type="entry name" value="TrmB-like"/>
</dbReference>
<dbReference type="EMBL" id="CP002780">
    <property type="protein sequence ID" value="AEG61100.1"/>
    <property type="molecule type" value="Genomic_DNA"/>
</dbReference>
<accession>F6DSL0</accession>
<evidence type="ECO:0000313" key="4">
    <source>
        <dbReference type="Proteomes" id="UP000009234"/>
    </source>
</evidence>
<evidence type="ECO:0000259" key="1">
    <source>
        <dbReference type="Pfam" id="PF01978"/>
    </source>
</evidence>
<keyword evidence="4" id="KW-1185">Reference proteome</keyword>
<proteinExistence type="predicted"/>
<dbReference type="PANTHER" id="PTHR34293:SF1">
    <property type="entry name" value="HTH-TYPE TRANSCRIPTIONAL REGULATOR TRMBL2"/>
    <property type="match status" value="1"/>
</dbReference>
<dbReference type="Gene3D" id="3.30.870.10">
    <property type="entry name" value="Endonuclease Chain A"/>
    <property type="match status" value="1"/>
</dbReference>
<reference evidence="4" key="1">
    <citation type="submission" date="2011-05" db="EMBL/GenBank/DDBJ databases">
        <title>Complete sequence of Desulfotomaculum ruminis DSM 2154.</title>
        <authorList>
            <person name="Lucas S."/>
            <person name="Copeland A."/>
            <person name="Lapidus A."/>
            <person name="Cheng J.-F."/>
            <person name="Goodwin L."/>
            <person name="Pitluck S."/>
            <person name="Lu M."/>
            <person name="Detter J.C."/>
            <person name="Han C."/>
            <person name="Tapia R."/>
            <person name="Land M."/>
            <person name="Hauser L."/>
            <person name="Kyrpides N."/>
            <person name="Ivanova N."/>
            <person name="Mikhailova N."/>
            <person name="Pagani I."/>
            <person name="Stams A.J.M."/>
            <person name="Plugge C.M."/>
            <person name="Muyzer G."/>
            <person name="Kuever J."/>
            <person name="Parshina S.N."/>
            <person name="Ivanova A.E."/>
            <person name="Nazina T.N."/>
            <person name="Brambilla E."/>
            <person name="Spring S."/>
            <person name="Klenk H.-P."/>
            <person name="Woyke T."/>
        </authorList>
    </citation>
    <scope>NUCLEOTIDE SEQUENCE [LARGE SCALE GENOMIC DNA]</scope>
    <source>
        <strain evidence="4">ATCC 23193 / DSM 2154 / NCIB 8452 / DL</strain>
    </source>
</reference>
<dbReference type="InterPro" id="IPR021586">
    <property type="entry name" value="Tscrpt_reg_TrmB_C"/>
</dbReference>
<feature type="domain" description="Transcription regulator TrmB C-terminal" evidence="2">
    <location>
        <begin position="107"/>
        <end position="212"/>
    </location>
</feature>
<name>F6DSL0_DESRL</name>
<dbReference type="RefSeq" id="WP_013842852.1">
    <property type="nucleotide sequence ID" value="NC_015589.1"/>
</dbReference>
<sequence length="237" mass="26629">MDLVNCLMVTGLTSYEARVYIALLSEGPLSGYEAAKFSGISRSNVYIALEGLIEKGAAYKIDAESIQYTAVPVDEYCQNKKRAFDQVLSYIKENAPQKLEPPEAYITISGDGRIIDKMKTLLENAKERLYLSMAARECQIIKSELVSAAKRGIKIVIITSQPFHMEGAEIYYADKEAYQIRLIADSSFILTGNMKNEKNMATCLFTQNKTLITLFKEALRNEIDLITMKKGKRTSVY</sequence>
<dbReference type="Proteomes" id="UP000009234">
    <property type="component" value="Chromosome"/>
</dbReference>
<dbReference type="InterPro" id="IPR036388">
    <property type="entry name" value="WH-like_DNA-bd_sf"/>
</dbReference>
<dbReference type="SUPFAM" id="SSF46785">
    <property type="entry name" value="Winged helix' DNA-binding domain"/>
    <property type="match status" value="1"/>
</dbReference>
<dbReference type="CDD" id="cd09124">
    <property type="entry name" value="PLDc_like_TrmB_middle"/>
    <property type="match status" value="1"/>
</dbReference>
<evidence type="ECO:0000313" key="3">
    <source>
        <dbReference type="EMBL" id="AEG61100.1"/>
    </source>
</evidence>
<dbReference type="AlphaFoldDB" id="F6DSL0"/>
<dbReference type="KEGG" id="dru:Desru_2886"/>
<dbReference type="PANTHER" id="PTHR34293">
    <property type="entry name" value="HTH-TYPE TRANSCRIPTIONAL REGULATOR TRMBL2"/>
    <property type="match status" value="1"/>
</dbReference>
<evidence type="ECO:0000259" key="2">
    <source>
        <dbReference type="Pfam" id="PF11495"/>
    </source>
</evidence>
<dbReference type="Pfam" id="PF01978">
    <property type="entry name" value="TrmB"/>
    <property type="match status" value="1"/>
</dbReference>
<reference evidence="3 4" key="2">
    <citation type="journal article" date="2012" name="Stand. Genomic Sci.">
        <title>Complete genome sequence of the sulfate-reducing firmicute Desulfotomaculum ruminis type strain (DL(T)).</title>
        <authorList>
            <person name="Spring S."/>
            <person name="Visser M."/>
            <person name="Lu M."/>
            <person name="Copeland A."/>
            <person name="Lapidus A."/>
            <person name="Lucas S."/>
            <person name="Cheng J.F."/>
            <person name="Han C."/>
            <person name="Tapia R."/>
            <person name="Goodwin L.A."/>
            <person name="Pitluck S."/>
            <person name="Ivanova N."/>
            <person name="Land M."/>
            <person name="Hauser L."/>
            <person name="Larimer F."/>
            <person name="Rohde M."/>
            <person name="Goker M."/>
            <person name="Detter J.C."/>
            <person name="Kyrpides N.C."/>
            <person name="Woyke T."/>
            <person name="Schaap P.J."/>
            <person name="Plugge C.M."/>
            <person name="Muyzer G."/>
            <person name="Kuever J."/>
            <person name="Pereira I.A."/>
            <person name="Parshina S.N."/>
            <person name="Bernier-Latmani R."/>
            <person name="Stams A.J."/>
            <person name="Klenk H.P."/>
        </authorList>
    </citation>
    <scope>NUCLEOTIDE SEQUENCE [LARGE SCALE GENOMIC DNA]</scope>
    <source>
        <strain evidence="4">ATCC 23193 / DSM 2154 / NCIB 8452 / DL</strain>
    </source>
</reference>
<organism evidence="3 4">
    <name type="scientific">Desulforamulus ruminis (strain ATCC 23193 / DSM 2154 / NCIMB 8452 / DL)</name>
    <name type="common">Desulfotomaculum ruminis</name>
    <dbReference type="NCBI Taxonomy" id="696281"/>
    <lineage>
        <taxon>Bacteria</taxon>
        <taxon>Bacillati</taxon>
        <taxon>Bacillota</taxon>
        <taxon>Clostridia</taxon>
        <taxon>Eubacteriales</taxon>
        <taxon>Peptococcaceae</taxon>
        <taxon>Desulforamulus</taxon>
    </lineage>
</organism>
<gene>
    <name evidence="3" type="ordered locus">Desru_2886</name>
</gene>
<dbReference type="HOGENOM" id="CLU_072493_1_0_9"/>
<feature type="domain" description="Transcription regulator TrmB N-terminal" evidence="1">
    <location>
        <begin position="8"/>
        <end position="73"/>
    </location>
</feature>
<dbReference type="InterPro" id="IPR002831">
    <property type="entry name" value="Tscrpt_reg_TrmB_N"/>
</dbReference>
<protein>
    <submittedName>
        <fullName evidence="3">Transcriptional regulator, TrmB</fullName>
    </submittedName>
</protein>
<dbReference type="SUPFAM" id="SSF56024">
    <property type="entry name" value="Phospholipase D/nuclease"/>
    <property type="match status" value="1"/>
</dbReference>
<dbReference type="Gene3D" id="1.10.10.10">
    <property type="entry name" value="Winged helix-like DNA-binding domain superfamily/Winged helix DNA-binding domain"/>
    <property type="match status" value="1"/>
</dbReference>
<dbReference type="InterPro" id="IPR036390">
    <property type="entry name" value="WH_DNA-bd_sf"/>
</dbReference>
<dbReference type="STRING" id="696281.Desru_2886"/>
<dbReference type="Pfam" id="PF11495">
    <property type="entry name" value="Regulator_TrmB"/>
    <property type="match status" value="1"/>
</dbReference>
<dbReference type="eggNOG" id="COG1378">
    <property type="taxonomic scope" value="Bacteria"/>
</dbReference>